<dbReference type="PANTHER" id="PTHR43863">
    <property type="entry name" value="HYDROLASE, PUTATIVE (AFU_ORTHOLOGUE AFUA_1G03140)-RELATED"/>
    <property type="match status" value="1"/>
</dbReference>
<dbReference type="InterPro" id="IPR048395">
    <property type="entry name" value="Glyco_hydro_31_C"/>
</dbReference>
<dbReference type="Pfam" id="PF21365">
    <property type="entry name" value="Glyco_hydro_31_3rd"/>
    <property type="match status" value="1"/>
</dbReference>
<dbReference type="SUPFAM" id="SSF74650">
    <property type="entry name" value="Galactose mutarotase-like"/>
    <property type="match status" value="1"/>
</dbReference>
<reference evidence="6 7" key="1">
    <citation type="submission" date="2012-02" db="EMBL/GenBank/DDBJ databases">
        <title>Complete genome sequence of Caldilinea aerophila DSM 14535 (= NBRC 102666).</title>
        <authorList>
            <person name="Oguchi A."/>
            <person name="Hosoyama A."/>
            <person name="Sekine M."/>
            <person name="Fukai R."/>
            <person name="Kato Y."/>
            <person name="Nakamura S."/>
            <person name="Hanada S."/>
            <person name="Yamazaki S."/>
            <person name="Fujita N."/>
        </authorList>
    </citation>
    <scope>NUCLEOTIDE SEQUENCE [LARGE SCALE GENOMIC DNA]</scope>
    <source>
        <strain evidence="7">DSM 14535 / JCM 11387 / NBRC 104270 / STL-6-O1</strain>
    </source>
</reference>
<dbReference type="Gene3D" id="3.20.20.80">
    <property type="entry name" value="Glycosidases"/>
    <property type="match status" value="1"/>
</dbReference>
<dbReference type="SUPFAM" id="SSF51445">
    <property type="entry name" value="(Trans)glycosidases"/>
    <property type="match status" value="1"/>
</dbReference>
<protein>
    <submittedName>
        <fullName evidence="6">Putative glycoside hydrolase</fullName>
    </submittedName>
</protein>
<evidence type="ECO:0000259" key="3">
    <source>
        <dbReference type="Pfam" id="PF01055"/>
    </source>
</evidence>
<dbReference type="CDD" id="cd06593">
    <property type="entry name" value="GH31_xylosidase_YicI"/>
    <property type="match status" value="1"/>
</dbReference>
<proteinExistence type="inferred from homology"/>
<dbReference type="AlphaFoldDB" id="I0I028"/>
<evidence type="ECO:0000259" key="4">
    <source>
        <dbReference type="Pfam" id="PF13802"/>
    </source>
</evidence>
<dbReference type="HOGENOM" id="CLU_000631_10_2_0"/>
<dbReference type="Pfam" id="PF13802">
    <property type="entry name" value="Gal_mutarotas_2"/>
    <property type="match status" value="1"/>
</dbReference>
<organism evidence="6 7">
    <name type="scientific">Caldilinea aerophila (strain DSM 14535 / JCM 11387 / NBRC 104270 / STL-6-O1)</name>
    <dbReference type="NCBI Taxonomy" id="926550"/>
    <lineage>
        <taxon>Bacteria</taxon>
        <taxon>Bacillati</taxon>
        <taxon>Chloroflexota</taxon>
        <taxon>Caldilineae</taxon>
        <taxon>Caldilineales</taxon>
        <taxon>Caldilineaceae</taxon>
        <taxon>Caldilinea</taxon>
    </lineage>
</organism>
<keyword evidence="2 6" id="KW-0378">Hydrolase</keyword>
<dbReference type="GO" id="GO:0004553">
    <property type="term" value="F:hydrolase activity, hydrolyzing O-glycosyl compounds"/>
    <property type="evidence" value="ECO:0007669"/>
    <property type="project" value="InterPro"/>
</dbReference>
<dbReference type="STRING" id="926550.CLDAP_05760"/>
<feature type="domain" description="Glycoside hydrolase family 31 N-terminal" evidence="4">
    <location>
        <begin position="52"/>
        <end position="250"/>
    </location>
</feature>
<dbReference type="InterPro" id="IPR011013">
    <property type="entry name" value="Gal_mutarotase_sf_dom"/>
</dbReference>
<sequence>MHLVQSVEMMAQDAWGVTLRGATTQFMRRYRDRYGTWVEIATPTGAGEPVTICVEFCTPQIVRFRMTPCVTGVQACVPENKTQMVVNEFAERNFAVHIEQNASAITLCSDALNVTLQRNPWQVTITDRHGETLYRTIPAAVFQHPPTGESHLDGASITDAWPWFFRNLYPLGFVRDENGLTQVFETATIWNDEHFYGFGEKFGAFDKRGQAIQLWHANATGNTWPLSYKNVPFFISTHGYGIFINSAYPIQYHMGDLSYTRYSMHVQHDLLDYYFIYGPSIKEILPRYTSITGVPGLPPLWSFGLWMSRMSYNNQQEVEQVAHDLRANDIPCDVIHIDTDWFERPWINDLTFSAERFPDPKGMIARLREQGFRLTLWQLPYIATDSKLYAEGAASGYFARQADGSPYHISGFFGPAAVIDFSNPDAVTWYQSKFEPLFEMGVAAIKTDFGEGAPPDAHYAQADGLEMHNLYPLLYNRAIFEVTQAHTGEGIVWGRSAYAGSQRYPVHWGGDPASLWEDLGNLWCGGLGLGLCGFPFWSVDIGGFAGTPSPELYIRWAEAGLFVTHPRAHGPIHREPWAFGEEALRIFRKYAKLRYRLMPYVWSTAMQSVATSLPVMRPLVLDWQDDPTTATIDDQWMFGEWLLVAPILDERNRRQIYLPAGRWFDFWSGAAIDGPRWITRYAALDELPLYVRAGAILPLAPDMAYTGEKAWDPLTVLIYPGDQPESQFSMIDDQEHLHIWFRQTGAKIIVGVDGAQKRRTVEFEVYMDNQVHRTSIELSNEKRKDIF</sequence>
<keyword evidence="7" id="KW-1185">Reference proteome</keyword>
<dbReference type="eggNOG" id="COG1501">
    <property type="taxonomic scope" value="Bacteria"/>
</dbReference>
<feature type="domain" description="Glycoside hydrolase family 31 TIM barrel" evidence="3">
    <location>
        <begin position="295"/>
        <end position="603"/>
    </location>
</feature>
<dbReference type="PANTHER" id="PTHR43863:SF2">
    <property type="entry name" value="MALTASE-GLUCOAMYLASE"/>
    <property type="match status" value="1"/>
</dbReference>
<dbReference type="InterPro" id="IPR017853">
    <property type="entry name" value="GH"/>
</dbReference>
<evidence type="ECO:0000313" key="7">
    <source>
        <dbReference type="Proteomes" id="UP000007880"/>
    </source>
</evidence>
<dbReference type="PATRIC" id="fig|926550.5.peg.609"/>
<dbReference type="CDD" id="cd14752">
    <property type="entry name" value="GH31_N"/>
    <property type="match status" value="1"/>
</dbReference>
<dbReference type="Pfam" id="PF01055">
    <property type="entry name" value="Glyco_hydro_31_2nd"/>
    <property type="match status" value="1"/>
</dbReference>
<dbReference type="Gene3D" id="2.60.40.1760">
    <property type="entry name" value="glycosyl hydrolase (family 31)"/>
    <property type="match status" value="1"/>
</dbReference>
<dbReference type="InterPro" id="IPR000322">
    <property type="entry name" value="Glyco_hydro_31_TIM"/>
</dbReference>
<dbReference type="Gene3D" id="2.60.40.1180">
    <property type="entry name" value="Golgi alpha-mannosidase II"/>
    <property type="match status" value="2"/>
</dbReference>
<dbReference type="EMBL" id="AP012337">
    <property type="protein sequence ID" value="BAL98615.1"/>
    <property type="molecule type" value="Genomic_DNA"/>
</dbReference>
<dbReference type="InterPro" id="IPR025887">
    <property type="entry name" value="Glyco_hydro_31_N_dom"/>
</dbReference>
<dbReference type="Proteomes" id="UP000007880">
    <property type="component" value="Chromosome"/>
</dbReference>
<name>I0I028_CALAS</name>
<dbReference type="InterPro" id="IPR051816">
    <property type="entry name" value="Glycosyl_Hydrolase_31"/>
</dbReference>
<dbReference type="InterPro" id="IPR013780">
    <property type="entry name" value="Glyco_hydro_b"/>
</dbReference>
<evidence type="ECO:0000256" key="2">
    <source>
        <dbReference type="RuleBase" id="RU361185"/>
    </source>
</evidence>
<comment type="similarity">
    <text evidence="1 2">Belongs to the glycosyl hydrolase 31 family.</text>
</comment>
<dbReference type="KEGG" id="cap:CLDAP_05760"/>
<feature type="domain" description="Glycosyl hydrolase family 31 C-terminal" evidence="5">
    <location>
        <begin position="613"/>
        <end position="697"/>
    </location>
</feature>
<keyword evidence="2" id="KW-0326">Glycosidase</keyword>
<evidence type="ECO:0000259" key="5">
    <source>
        <dbReference type="Pfam" id="PF21365"/>
    </source>
</evidence>
<evidence type="ECO:0000256" key="1">
    <source>
        <dbReference type="ARBA" id="ARBA00007806"/>
    </source>
</evidence>
<dbReference type="GO" id="GO:0030246">
    <property type="term" value="F:carbohydrate binding"/>
    <property type="evidence" value="ECO:0007669"/>
    <property type="project" value="InterPro"/>
</dbReference>
<dbReference type="GO" id="GO:0005975">
    <property type="term" value="P:carbohydrate metabolic process"/>
    <property type="evidence" value="ECO:0007669"/>
    <property type="project" value="InterPro"/>
</dbReference>
<evidence type="ECO:0000313" key="6">
    <source>
        <dbReference type="EMBL" id="BAL98615.1"/>
    </source>
</evidence>
<gene>
    <name evidence="6" type="ordered locus">CLDAP_05760</name>
</gene>
<accession>I0I028</accession>
<dbReference type="SUPFAM" id="SSF51011">
    <property type="entry name" value="Glycosyl hydrolase domain"/>
    <property type="match status" value="1"/>
</dbReference>